<dbReference type="InterPro" id="IPR016187">
    <property type="entry name" value="CTDL_fold"/>
</dbReference>
<dbReference type="Proteomes" id="UP001359485">
    <property type="component" value="Unassembled WGS sequence"/>
</dbReference>
<dbReference type="Gene3D" id="3.10.100.10">
    <property type="entry name" value="Mannose-Binding Protein A, subunit A"/>
    <property type="match status" value="1"/>
</dbReference>
<feature type="domain" description="C-type lectin" evidence="5">
    <location>
        <begin position="165"/>
        <end position="287"/>
    </location>
</feature>
<keyword evidence="7" id="KW-1185">Reference proteome</keyword>
<dbReference type="PROSITE" id="PS51257">
    <property type="entry name" value="PROKAR_LIPOPROTEIN"/>
    <property type="match status" value="1"/>
</dbReference>
<evidence type="ECO:0000256" key="4">
    <source>
        <dbReference type="SAM" id="SignalP"/>
    </source>
</evidence>
<keyword evidence="1" id="KW-0430">Lectin</keyword>
<keyword evidence="4" id="KW-0732">Signal</keyword>
<dbReference type="PANTHER" id="PTHR46490:SF6">
    <property type="entry name" value="ASIALOGLYCOPROTEIN RECEPTOR 1-LIKE-RELATED"/>
    <property type="match status" value="1"/>
</dbReference>
<dbReference type="InterPro" id="IPR052309">
    <property type="entry name" value="C-type_Lectin_Domain_Fam1"/>
</dbReference>
<evidence type="ECO:0000256" key="2">
    <source>
        <dbReference type="ARBA" id="ARBA00023157"/>
    </source>
</evidence>
<evidence type="ECO:0000259" key="5">
    <source>
        <dbReference type="PROSITE" id="PS50041"/>
    </source>
</evidence>
<dbReference type="SMART" id="SM00034">
    <property type="entry name" value="CLECT"/>
    <property type="match status" value="1"/>
</dbReference>
<name>A0ABR1B1N8_POLSC</name>
<keyword evidence="2" id="KW-1015">Disulfide bond</keyword>
<dbReference type="EMBL" id="JAWJWF010000004">
    <property type="protein sequence ID" value="KAK6633405.1"/>
    <property type="molecule type" value="Genomic_DNA"/>
</dbReference>
<reference evidence="6 7" key="1">
    <citation type="submission" date="2023-09" db="EMBL/GenBank/DDBJ databases">
        <title>Genomes of two closely related lineages of the louse Polyplax serrata with different host specificities.</title>
        <authorList>
            <person name="Martinu J."/>
            <person name="Tarabai H."/>
            <person name="Stefka J."/>
            <person name="Hypsa V."/>
        </authorList>
    </citation>
    <scope>NUCLEOTIDE SEQUENCE [LARGE SCALE GENOMIC DNA]</scope>
    <source>
        <strain evidence="6">98ZLc_SE</strain>
    </source>
</reference>
<dbReference type="PROSITE" id="PS50041">
    <property type="entry name" value="C_TYPE_LECTIN_2"/>
    <property type="match status" value="1"/>
</dbReference>
<evidence type="ECO:0000313" key="7">
    <source>
        <dbReference type="Proteomes" id="UP001359485"/>
    </source>
</evidence>
<accession>A0ABR1B1N8</accession>
<evidence type="ECO:0000313" key="6">
    <source>
        <dbReference type="EMBL" id="KAK6633405.1"/>
    </source>
</evidence>
<gene>
    <name evidence="6" type="ORF">RUM44_004007</name>
</gene>
<keyword evidence="3" id="KW-0325">Glycoprotein</keyword>
<feature type="signal peptide" evidence="4">
    <location>
        <begin position="1"/>
        <end position="17"/>
    </location>
</feature>
<dbReference type="SUPFAM" id="SSF56436">
    <property type="entry name" value="C-type lectin-like"/>
    <property type="match status" value="1"/>
</dbReference>
<comment type="caution">
    <text evidence="6">The sequence shown here is derived from an EMBL/GenBank/DDBJ whole genome shotgun (WGS) entry which is preliminary data.</text>
</comment>
<proteinExistence type="predicted"/>
<feature type="chain" id="PRO_5046814018" description="C-type lectin domain-containing protein" evidence="4">
    <location>
        <begin position="18"/>
        <end position="309"/>
    </location>
</feature>
<dbReference type="InterPro" id="IPR016186">
    <property type="entry name" value="C-type_lectin-like/link_sf"/>
</dbReference>
<evidence type="ECO:0000256" key="3">
    <source>
        <dbReference type="ARBA" id="ARBA00023180"/>
    </source>
</evidence>
<evidence type="ECO:0000256" key="1">
    <source>
        <dbReference type="ARBA" id="ARBA00022734"/>
    </source>
</evidence>
<organism evidence="6 7">
    <name type="scientific">Polyplax serrata</name>
    <name type="common">Common mouse louse</name>
    <dbReference type="NCBI Taxonomy" id="468196"/>
    <lineage>
        <taxon>Eukaryota</taxon>
        <taxon>Metazoa</taxon>
        <taxon>Ecdysozoa</taxon>
        <taxon>Arthropoda</taxon>
        <taxon>Hexapoda</taxon>
        <taxon>Insecta</taxon>
        <taxon>Pterygota</taxon>
        <taxon>Neoptera</taxon>
        <taxon>Paraneoptera</taxon>
        <taxon>Psocodea</taxon>
        <taxon>Troctomorpha</taxon>
        <taxon>Phthiraptera</taxon>
        <taxon>Anoplura</taxon>
        <taxon>Polyplacidae</taxon>
        <taxon>Polyplax</taxon>
    </lineage>
</organism>
<sequence>MIVRILVGALSLGMIACEVIPPIEKWSLTEEESTFEPGFTVLENWTAITERNEKIMKSPQSGEIFGEFISMKKLSGGVLKLDDYFSDRYIVTRPTTSPAPVISSNKDVSETDLFLLGAIEKLAYRLDFLEKRLQRTEQMLYQVIAGSQSQFNEKADPCPEHFVRYGTGCFHVSTKQLNWKSASSTCRNLGAALVEFETSQEESVLTSSLQLDANYRGKDYWTGGLNPGLLWIWSNSAKPIQNTGSQTTGIKDIEGSGRCLLMAFQPPTRNYRYKGAECSLRHYFICKYQENSTGRKLEKLQRALRLKKD</sequence>
<protein>
    <recommendedName>
        <fullName evidence="5">C-type lectin domain-containing protein</fullName>
    </recommendedName>
</protein>
<dbReference type="InterPro" id="IPR001304">
    <property type="entry name" value="C-type_lectin-like"/>
</dbReference>
<dbReference type="CDD" id="cd00037">
    <property type="entry name" value="CLECT"/>
    <property type="match status" value="1"/>
</dbReference>
<dbReference type="PANTHER" id="PTHR46490">
    <property type="entry name" value="C-TYPE LECTIN DOMAIN FAMILY 12 MEMBER A-RELATED"/>
    <property type="match status" value="1"/>
</dbReference>
<dbReference type="Pfam" id="PF00059">
    <property type="entry name" value="Lectin_C"/>
    <property type="match status" value="1"/>
</dbReference>